<dbReference type="Pfam" id="PF06964">
    <property type="entry name" value="Alpha-L-AF_C"/>
    <property type="match status" value="1"/>
</dbReference>
<dbReference type="PANTHER" id="PTHR43576">
    <property type="entry name" value="ALPHA-L-ARABINOFURANOSIDASE C-RELATED"/>
    <property type="match status" value="1"/>
</dbReference>
<comment type="caution">
    <text evidence="10">The sequence shown here is derived from an EMBL/GenBank/DDBJ whole genome shotgun (WGS) entry which is preliminary data.</text>
</comment>
<evidence type="ECO:0000256" key="7">
    <source>
        <dbReference type="ARBA" id="ARBA00023295"/>
    </source>
</evidence>
<comment type="pathway">
    <text evidence="2">Glycan metabolism; L-arabinan degradation.</text>
</comment>
<dbReference type="GO" id="GO:0031222">
    <property type="term" value="P:arabinan catabolic process"/>
    <property type="evidence" value="ECO:0007669"/>
    <property type="project" value="UniProtKB-UniPathway"/>
</dbReference>
<comment type="similarity">
    <text evidence="3">Belongs to the glycosyl hydrolase 51 family.</text>
</comment>
<keyword evidence="11" id="KW-1185">Reference proteome</keyword>
<dbReference type="Gene3D" id="3.20.20.80">
    <property type="entry name" value="Glycosidases"/>
    <property type="match status" value="1"/>
</dbReference>
<dbReference type="GO" id="GO:0046556">
    <property type="term" value="F:alpha-L-arabinofuranosidase activity"/>
    <property type="evidence" value="ECO:0007669"/>
    <property type="project" value="UniProtKB-EC"/>
</dbReference>
<dbReference type="Gene3D" id="2.60.40.1180">
    <property type="entry name" value="Golgi alpha-mannosidase II"/>
    <property type="match status" value="1"/>
</dbReference>
<dbReference type="EC" id="3.2.1.55" evidence="4"/>
<dbReference type="PANTHER" id="PTHR43576:SF3">
    <property type="entry name" value="ALPHA-L-ARABINOFURANOSIDASE C"/>
    <property type="match status" value="1"/>
</dbReference>
<dbReference type="SUPFAM" id="SSF51011">
    <property type="entry name" value="Glycosyl hydrolase domain"/>
    <property type="match status" value="1"/>
</dbReference>
<dbReference type="GO" id="GO:0046373">
    <property type="term" value="P:L-arabinose metabolic process"/>
    <property type="evidence" value="ECO:0007669"/>
    <property type="project" value="InterPro"/>
</dbReference>
<dbReference type="EMBL" id="NIDN02000184">
    <property type="protein sequence ID" value="RLL94794.1"/>
    <property type="molecule type" value="Genomic_DNA"/>
</dbReference>
<gene>
    <name evidence="10" type="ORF">CFD26_103500</name>
</gene>
<keyword evidence="6" id="KW-0119">Carbohydrate metabolism</keyword>
<evidence type="ECO:0000256" key="2">
    <source>
        <dbReference type="ARBA" id="ARBA00004834"/>
    </source>
</evidence>
<dbReference type="InterPro" id="IPR010720">
    <property type="entry name" value="Alpha-L-AF_C"/>
</dbReference>
<dbReference type="STRING" id="1245748.A0A3R7F3G2"/>
<dbReference type="Proteomes" id="UP000215289">
    <property type="component" value="Unassembled WGS sequence"/>
</dbReference>
<proteinExistence type="inferred from homology"/>
<evidence type="ECO:0000256" key="5">
    <source>
        <dbReference type="ARBA" id="ARBA00022801"/>
    </source>
</evidence>
<feature type="domain" description="Alpha-L-arabinofuranosidase C-terminal" evidence="9">
    <location>
        <begin position="310"/>
        <end position="498"/>
    </location>
</feature>
<evidence type="ECO:0000256" key="1">
    <source>
        <dbReference type="ARBA" id="ARBA00001462"/>
    </source>
</evidence>
<dbReference type="InterPro" id="IPR013780">
    <property type="entry name" value="Glyco_hydro_b"/>
</dbReference>
<keyword evidence="5" id="KW-0378">Hydrolase</keyword>
<organism evidence="10 11">
    <name type="scientific">Aspergillus turcosus</name>
    <dbReference type="NCBI Taxonomy" id="1245748"/>
    <lineage>
        <taxon>Eukaryota</taxon>
        <taxon>Fungi</taxon>
        <taxon>Dikarya</taxon>
        <taxon>Ascomycota</taxon>
        <taxon>Pezizomycotina</taxon>
        <taxon>Eurotiomycetes</taxon>
        <taxon>Eurotiomycetidae</taxon>
        <taxon>Eurotiales</taxon>
        <taxon>Aspergillaceae</taxon>
        <taxon>Aspergillus</taxon>
        <taxon>Aspergillus subgen. Fumigati</taxon>
    </lineage>
</organism>
<dbReference type="InterPro" id="IPR055235">
    <property type="entry name" value="ASD1_cat"/>
</dbReference>
<evidence type="ECO:0000313" key="10">
    <source>
        <dbReference type="EMBL" id="RLL94794.1"/>
    </source>
</evidence>
<keyword evidence="7" id="KW-0326">Glycosidase</keyword>
<comment type="function">
    <text evidence="8">Alpha-L-arabinofuranosidase involved in the degradation of arabinoxylan, a major component of plant hemicellulose. Acts only on small linear 1,5-alpha-linked L-arabinofuranosyl oligosaccharides.</text>
</comment>
<dbReference type="OrthoDB" id="3032304at2759"/>
<dbReference type="SMART" id="SM00813">
    <property type="entry name" value="Alpha-L-AF_C"/>
    <property type="match status" value="1"/>
</dbReference>
<reference evidence="10 11" key="1">
    <citation type="submission" date="2018-08" db="EMBL/GenBank/DDBJ databases">
        <title>Draft genome sequences of two Aspergillus turcosus clinical strains isolated from bronchoalveolar lavage fluid: one azole-susceptible and the other azole-resistant.</title>
        <authorList>
            <person name="Parent-Michaud M."/>
            <person name="Dufresne P.J."/>
            <person name="Fournier E."/>
            <person name="Martineau C."/>
            <person name="Moreira S."/>
            <person name="Perkins V."/>
            <person name="De Repentigny L."/>
            <person name="Dufresne S.F."/>
        </authorList>
    </citation>
    <scope>NUCLEOTIDE SEQUENCE [LARGE SCALE GENOMIC DNA]</scope>
    <source>
        <strain evidence="10">HMR AF 1038</strain>
    </source>
</reference>
<evidence type="ECO:0000256" key="4">
    <source>
        <dbReference type="ARBA" id="ARBA00012670"/>
    </source>
</evidence>
<dbReference type="Pfam" id="PF22848">
    <property type="entry name" value="ASD1_dom"/>
    <property type="match status" value="1"/>
</dbReference>
<evidence type="ECO:0000259" key="9">
    <source>
        <dbReference type="SMART" id="SM00813"/>
    </source>
</evidence>
<accession>A0A3R7F3G2</accession>
<dbReference type="SUPFAM" id="SSF51445">
    <property type="entry name" value="(Trans)glycosidases"/>
    <property type="match status" value="1"/>
</dbReference>
<sequence>MKSFTKIKNEETPSIEVSPTRIISDIDPMIYGGFLEHMGRCIYGGIYDPDNKHGLVDENGFRTDVIECLKELKVPVLRYPGGNFVATYHWMDGIGPREKRPKRNELAWLTEESNAMGTDEFMKFCEIVGAEPYIALNMGTGTLDEALAWLEYCNSDKDTYYANLRRANGHEKPYNVKYWALGNETWGPWQVEQLSKEDYAKKAFQWGKALKLLDPSITLILCGKTGYDDWDRYVLQECIQYTDMHSIHLYTCADDHLANVTSPLSAERAIEITSSLISLAFINHTASYTAPNSLNYNNKTRRQPPKICFDEWNMWDEHKAPGHLGGEQAYDLSDALGLAVWLNVFVRQSKHIGMANIAQSVNVLGPLSTKRDGSGVVKQTLWWPLLLFCKYMRGKALGVHWSAGTYEGKTRPEWIRDTEETPWLDVSAALDEEEKVVNLAVVNISEDKDWATDLRFVTGGSDGQGTNIRDTNFDGVQRIGVVESKWDGKGQFTFPRHSFTLLRWKV</sequence>
<dbReference type="AlphaFoldDB" id="A0A3R7F3G2"/>
<evidence type="ECO:0000256" key="8">
    <source>
        <dbReference type="ARBA" id="ARBA00037415"/>
    </source>
</evidence>
<protein>
    <recommendedName>
        <fullName evidence="4">non-reducing end alpha-L-arabinofuranosidase</fullName>
        <ecNumber evidence="4">3.2.1.55</ecNumber>
    </recommendedName>
</protein>
<evidence type="ECO:0000256" key="6">
    <source>
        <dbReference type="ARBA" id="ARBA00023277"/>
    </source>
</evidence>
<comment type="catalytic activity">
    <reaction evidence="1">
        <text>Hydrolysis of terminal non-reducing alpha-L-arabinofuranoside residues in alpha-L-arabinosides.</text>
        <dbReference type="EC" id="3.2.1.55"/>
    </reaction>
</comment>
<dbReference type="UniPathway" id="UPA00667"/>
<dbReference type="InterPro" id="IPR017853">
    <property type="entry name" value="GH"/>
</dbReference>
<name>A0A3R7F3G2_9EURO</name>
<evidence type="ECO:0000256" key="3">
    <source>
        <dbReference type="ARBA" id="ARBA00007186"/>
    </source>
</evidence>
<evidence type="ECO:0000313" key="11">
    <source>
        <dbReference type="Proteomes" id="UP000215289"/>
    </source>
</evidence>